<evidence type="ECO:0000259" key="7">
    <source>
        <dbReference type="PROSITE" id="PS50850"/>
    </source>
</evidence>
<feature type="transmembrane region" description="Helical" evidence="6">
    <location>
        <begin position="388"/>
        <end position="411"/>
    </location>
</feature>
<dbReference type="PANTHER" id="PTHR23501:SF199">
    <property type="entry name" value="MFS EFFLUX TRANSPORTER INPD-RELATED"/>
    <property type="match status" value="1"/>
</dbReference>
<evidence type="ECO:0000256" key="1">
    <source>
        <dbReference type="ARBA" id="ARBA00004141"/>
    </source>
</evidence>
<evidence type="ECO:0000256" key="5">
    <source>
        <dbReference type="SAM" id="MobiDB-lite"/>
    </source>
</evidence>
<feature type="transmembrane region" description="Helical" evidence="6">
    <location>
        <begin position="528"/>
        <end position="547"/>
    </location>
</feature>
<dbReference type="Proteomes" id="UP000785200">
    <property type="component" value="Unassembled WGS sequence"/>
</dbReference>
<feature type="transmembrane region" description="Helical" evidence="6">
    <location>
        <begin position="156"/>
        <end position="177"/>
    </location>
</feature>
<feature type="transmembrane region" description="Helical" evidence="6">
    <location>
        <begin position="126"/>
        <end position="144"/>
    </location>
</feature>
<dbReference type="Gene3D" id="1.20.1250.20">
    <property type="entry name" value="MFS general substrate transporter like domains"/>
    <property type="match status" value="1"/>
</dbReference>
<dbReference type="InterPro" id="IPR036259">
    <property type="entry name" value="MFS_trans_sf"/>
</dbReference>
<dbReference type="PANTHER" id="PTHR23501">
    <property type="entry name" value="MAJOR FACILITATOR SUPERFAMILY"/>
    <property type="match status" value="1"/>
</dbReference>
<feature type="transmembrane region" description="Helical" evidence="6">
    <location>
        <begin position="214"/>
        <end position="236"/>
    </location>
</feature>
<dbReference type="GO" id="GO:0022857">
    <property type="term" value="F:transmembrane transporter activity"/>
    <property type="evidence" value="ECO:0007669"/>
    <property type="project" value="InterPro"/>
</dbReference>
<evidence type="ECO:0000313" key="9">
    <source>
        <dbReference type="Proteomes" id="UP000785200"/>
    </source>
</evidence>
<dbReference type="SUPFAM" id="SSF103473">
    <property type="entry name" value="MFS general substrate transporter"/>
    <property type="match status" value="1"/>
</dbReference>
<dbReference type="FunFam" id="1.20.1250.20:FF:000196">
    <property type="entry name" value="MFS toxin efflux pump (AflT)"/>
    <property type="match status" value="1"/>
</dbReference>
<feature type="transmembrane region" description="Helical" evidence="6">
    <location>
        <begin position="58"/>
        <end position="84"/>
    </location>
</feature>
<comment type="subcellular location">
    <subcellularLocation>
        <location evidence="1">Membrane</location>
        <topology evidence="1">Multi-pass membrane protein</topology>
    </subcellularLocation>
</comment>
<keyword evidence="2 6" id="KW-0812">Transmembrane</keyword>
<gene>
    <name evidence="8" type="ORF">D0Z07_9325</name>
</gene>
<evidence type="ECO:0000256" key="2">
    <source>
        <dbReference type="ARBA" id="ARBA00022692"/>
    </source>
</evidence>
<feature type="transmembrane region" description="Helical" evidence="6">
    <location>
        <begin position="287"/>
        <end position="304"/>
    </location>
</feature>
<dbReference type="FunFam" id="1.20.1720.10:FF:000012">
    <property type="entry name" value="MFS toxin efflux pump (AflT)"/>
    <property type="match status" value="1"/>
</dbReference>
<feature type="transmembrane region" description="Helical" evidence="6">
    <location>
        <begin position="96"/>
        <end position="114"/>
    </location>
</feature>
<evidence type="ECO:0000313" key="8">
    <source>
        <dbReference type="EMBL" id="KAG0644936.1"/>
    </source>
</evidence>
<feature type="transmembrane region" description="Helical" evidence="6">
    <location>
        <begin position="183"/>
        <end position="202"/>
    </location>
</feature>
<dbReference type="GO" id="GO:0005886">
    <property type="term" value="C:plasma membrane"/>
    <property type="evidence" value="ECO:0007669"/>
    <property type="project" value="TreeGrafter"/>
</dbReference>
<keyword evidence="4 6" id="KW-0472">Membrane</keyword>
<feature type="transmembrane region" description="Helical" evidence="6">
    <location>
        <begin position="324"/>
        <end position="344"/>
    </location>
</feature>
<organism evidence="8 9">
    <name type="scientific">Hyphodiscus hymeniophilus</name>
    <dbReference type="NCBI Taxonomy" id="353542"/>
    <lineage>
        <taxon>Eukaryota</taxon>
        <taxon>Fungi</taxon>
        <taxon>Dikarya</taxon>
        <taxon>Ascomycota</taxon>
        <taxon>Pezizomycotina</taxon>
        <taxon>Leotiomycetes</taxon>
        <taxon>Helotiales</taxon>
        <taxon>Hyphodiscaceae</taxon>
        <taxon>Hyphodiscus</taxon>
    </lineage>
</organism>
<dbReference type="AlphaFoldDB" id="A0A9P6SJW1"/>
<dbReference type="Pfam" id="PF07690">
    <property type="entry name" value="MFS_1"/>
    <property type="match status" value="1"/>
</dbReference>
<keyword evidence="9" id="KW-1185">Reference proteome</keyword>
<feature type="transmembrane region" description="Helical" evidence="6">
    <location>
        <begin position="256"/>
        <end position="275"/>
    </location>
</feature>
<dbReference type="OrthoDB" id="10021397at2759"/>
<evidence type="ECO:0000256" key="4">
    <source>
        <dbReference type="ARBA" id="ARBA00023136"/>
    </source>
</evidence>
<keyword evidence="3 6" id="KW-1133">Transmembrane helix</keyword>
<comment type="caution">
    <text evidence="8">The sequence shown here is derived from an EMBL/GenBank/DDBJ whole genome shotgun (WGS) entry which is preliminary data.</text>
</comment>
<feature type="transmembrane region" description="Helical" evidence="6">
    <location>
        <begin position="365"/>
        <end position="382"/>
    </location>
</feature>
<sequence length="565" mass="60187">MSNTTSLVESKDEISNSSAGAVSSELLATTMGDQKMISAEQQETSEDEKNHLPFGFKLVMIIVGLMFGVFCVALDNTIIAVAIPRITDQFHNLTDVGWYGSSYLLTTCAFQLPFGKIYSITSVKWTFLAALGLFEIGSLICAVAPSSTVLIVGRAIAGLGSAGIFTGGLLVLAHVVALEQRPIYFGLIGGVYGVASVCGPLLGGVFTDKVSWRWCFYINLPLGAITTVLVVFFLKLEPRPKAAKVSWMISVKRLDPLGNLLFLPSIICLLLALQWGGVTYAWSDGRIIGLFIVFGITLIAWGFLEVKLGDDATVPSRIASQRSIAFASLFGLGIGGSFFIYIYFIPIWFQAILGTSAVRAGIDSLPLILAEILAIVVSGGLVTKFGYYAPFFIASSVVMSIGAGLMTLFTVDISQARWVGFQFLYGIGVGFGFQQGGVAAQTVLKFADVSIGTAVVLFWQILGGAIFVSVAQNLFTNKLVKDLLALGIPGLDPVIIVHAGATNLRAVVPEAALPAVLFAYNKAILKTFQLGLILSCISILGAVGIEWRSVKAPLEKAEEVGSVEV</sequence>
<protein>
    <submittedName>
        <fullName evidence="8">Efflux pump</fullName>
    </submittedName>
</protein>
<feature type="region of interest" description="Disordered" evidence="5">
    <location>
        <begin position="1"/>
        <end position="20"/>
    </location>
</feature>
<proteinExistence type="predicted"/>
<evidence type="ECO:0000256" key="6">
    <source>
        <dbReference type="SAM" id="Phobius"/>
    </source>
</evidence>
<feature type="transmembrane region" description="Helical" evidence="6">
    <location>
        <begin position="450"/>
        <end position="471"/>
    </location>
</feature>
<dbReference type="InterPro" id="IPR011701">
    <property type="entry name" value="MFS"/>
</dbReference>
<reference evidence="8" key="1">
    <citation type="submission" date="2019-07" db="EMBL/GenBank/DDBJ databases">
        <title>Hyphodiscus hymeniophilus genome sequencing and assembly.</title>
        <authorList>
            <person name="Kramer G."/>
            <person name="Nodwell J."/>
        </authorList>
    </citation>
    <scope>NUCLEOTIDE SEQUENCE</scope>
    <source>
        <strain evidence="8">ATCC 34498</strain>
    </source>
</reference>
<feature type="transmembrane region" description="Helical" evidence="6">
    <location>
        <begin position="423"/>
        <end position="444"/>
    </location>
</feature>
<dbReference type="Gene3D" id="1.20.1720.10">
    <property type="entry name" value="Multidrug resistance protein D"/>
    <property type="match status" value="1"/>
</dbReference>
<feature type="domain" description="Major facilitator superfamily (MFS) profile" evidence="7">
    <location>
        <begin position="61"/>
        <end position="517"/>
    </location>
</feature>
<dbReference type="PRINTS" id="PR01036">
    <property type="entry name" value="TCRTETB"/>
</dbReference>
<dbReference type="EMBL" id="VNKQ01000021">
    <property type="protein sequence ID" value="KAG0644936.1"/>
    <property type="molecule type" value="Genomic_DNA"/>
</dbReference>
<dbReference type="InterPro" id="IPR020846">
    <property type="entry name" value="MFS_dom"/>
</dbReference>
<dbReference type="CDD" id="cd17502">
    <property type="entry name" value="MFS_Azr1_MDR_like"/>
    <property type="match status" value="1"/>
</dbReference>
<dbReference type="PROSITE" id="PS50850">
    <property type="entry name" value="MFS"/>
    <property type="match status" value="1"/>
</dbReference>
<name>A0A9P6SJW1_9HELO</name>
<accession>A0A9P6SJW1</accession>
<evidence type="ECO:0000256" key="3">
    <source>
        <dbReference type="ARBA" id="ARBA00022989"/>
    </source>
</evidence>